<gene>
    <name evidence="1" type="ORF">J40TS1_50130</name>
</gene>
<proteinExistence type="predicted"/>
<protein>
    <submittedName>
        <fullName evidence="1">Uncharacterized protein</fullName>
    </submittedName>
</protein>
<dbReference type="RefSeq" id="WP_213520033.1">
    <property type="nucleotide sequence ID" value="NZ_BOSE01000014.1"/>
</dbReference>
<sequence length="146" mass="16499">MSEACRLCGAVPLEGRSCEEIYHQFLALEFVDPGYGRVHFVTVACYMIQHEGYSDEMYLWIESALRNYVERGYTVQMILADAARGPGRSKGVRRPADARPLPKVAWSMTIADVAAHMHDAESYCQLIEQWGQKTLSEMGPLLLNKQ</sequence>
<dbReference type="AlphaFoldDB" id="A0A920D033"/>
<reference evidence="1" key="1">
    <citation type="submission" date="2021-03" db="EMBL/GenBank/DDBJ databases">
        <title>Antimicrobial resistance genes in bacteria isolated from Japanese honey, and their potential for conferring macrolide and lincosamide resistance in the American foulbrood pathogen Paenibacillus larvae.</title>
        <authorList>
            <person name="Okamoto M."/>
            <person name="Kumagai M."/>
            <person name="Kanamori H."/>
            <person name="Takamatsu D."/>
        </authorList>
    </citation>
    <scope>NUCLEOTIDE SEQUENCE</scope>
    <source>
        <strain evidence="1">J40TS1</strain>
    </source>
</reference>
<dbReference type="Proteomes" id="UP000683139">
    <property type="component" value="Unassembled WGS sequence"/>
</dbReference>
<dbReference type="EMBL" id="BOSE01000014">
    <property type="protein sequence ID" value="GIP19371.1"/>
    <property type="molecule type" value="Genomic_DNA"/>
</dbReference>
<dbReference type="InterPro" id="IPR045990">
    <property type="entry name" value="DUF5946"/>
</dbReference>
<accession>A0A920D033</accession>
<name>A0A920D033_9BACL</name>
<evidence type="ECO:0000313" key="1">
    <source>
        <dbReference type="EMBL" id="GIP19371.1"/>
    </source>
</evidence>
<organism evidence="1 2">
    <name type="scientific">Paenibacillus montaniterrae</name>
    <dbReference type="NCBI Taxonomy" id="429341"/>
    <lineage>
        <taxon>Bacteria</taxon>
        <taxon>Bacillati</taxon>
        <taxon>Bacillota</taxon>
        <taxon>Bacilli</taxon>
        <taxon>Bacillales</taxon>
        <taxon>Paenibacillaceae</taxon>
        <taxon>Paenibacillus</taxon>
    </lineage>
</organism>
<dbReference type="Pfam" id="PF19371">
    <property type="entry name" value="DUF5946"/>
    <property type="match status" value="1"/>
</dbReference>
<evidence type="ECO:0000313" key="2">
    <source>
        <dbReference type="Proteomes" id="UP000683139"/>
    </source>
</evidence>
<keyword evidence="2" id="KW-1185">Reference proteome</keyword>
<comment type="caution">
    <text evidence="1">The sequence shown here is derived from an EMBL/GenBank/DDBJ whole genome shotgun (WGS) entry which is preliminary data.</text>
</comment>